<keyword evidence="4 6" id="KW-0238">DNA-binding</keyword>
<keyword evidence="3" id="KW-0805">Transcription regulation</keyword>
<gene>
    <name evidence="8" type="primary">tetR</name>
</gene>
<evidence type="ECO:0000256" key="3">
    <source>
        <dbReference type="ARBA" id="ARBA00023015"/>
    </source>
</evidence>
<keyword evidence="5" id="KW-0804">Transcription</keyword>
<evidence type="ECO:0000259" key="7">
    <source>
        <dbReference type="PROSITE" id="PS50977"/>
    </source>
</evidence>
<accession>A0A0M3R7J7</accession>
<dbReference type="InterPro" id="IPR009057">
    <property type="entry name" value="Homeodomain-like_sf"/>
</dbReference>
<evidence type="ECO:0000256" key="2">
    <source>
        <dbReference type="ARBA" id="ARBA00022491"/>
    </source>
</evidence>
<dbReference type="InterPro" id="IPR050109">
    <property type="entry name" value="HTH-type_TetR-like_transc_reg"/>
</dbReference>
<dbReference type="RefSeq" id="WP_213064462.1">
    <property type="nucleotide sequence ID" value="NZ_JAKRBY010000056.1"/>
</dbReference>
<dbReference type="PROSITE" id="PS50977">
    <property type="entry name" value="HTH_TETR_2"/>
    <property type="match status" value="1"/>
</dbReference>
<dbReference type="Pfam" id="PF02909">
    <property type="entry name" value="TetR_C_1"/>
    <property type="match status" value="1"/>
</dbReference>
<dbReference type="Gene3D" id="1.10.357.10">
    <property type="entry name" value="Tetracycline Repressor, domain 2"/>
    <property type="match status" value="1"/>
</dbReference>
<keyword evidence="8" id="KW-0614">Plasmid</keyword>
<feature type="domain" description="HTH tetR-type" evidence="7">
    <location>
        <begin position="36"/>
        <end position="96"/>
    </location>
</feature>
<dbReference type="Pfam" id="PF00440">
    <property type="entry name" value="TetR_N"/>
    <property type="match status" value="1"/>
</dbReference>
<dbReference type="SUPFAM" id="SSF48498">
    <property type="entry name" value="Tetracyclin repressor-like, C-terminal domain"/>
    <property type="match status" value="1"/>
</dbReference>
<dbReference type="GO" id="GO:0003700">
    <property type="term" value="F:DNA-binding transcription factor activity"/>
    <property type="evidence" value="ECO:0007669"/>
    <property type="project" value="TreeGrafter"/>
</dbReference>
<dbReference type="SUPFAM" id="SSF46689">
    <property type="entry name" value="Homeodomain-like"/>
    <property type="match status" value="1"/>
</dbReference>
<dbReference type="InterPro" id="IPR036271">
    <property type="entry name" value="Tet_transcr_reg_TetR-rel_C_sf"/>
</dbReference>
<dbReference type="PANTHER" id="PTHR30055:SF151">
    <property type="entry name" value="TRANSCRIPTIONAL REGULATORY PROTEIN"/>
    <property type="match status" value="1"/>
</dbReference>
<dbReference type="GO" id="GO:0000976">
    <property type="term" value="F:transcription cis-regulatory region binding"/>
    <property type="evidence" value="ECO:0007669"/>
    <property type="project" value="TreeGrafter"/>
</dbReference>
<evidence type="ECO:0000256" key="4">
    <source>
        <dbReference type="ARBA" id="ARBA00023125"/>
    </source>
</evidence>
<dbReference type="InterPro" id="IPR004111">
    <property type="entry name" value="Repressor_TetR_C"/>
</dbReference>
<reference evidence="8" key="1">
    <citation type="journal article" date="2016" name="J. Antimicrob. Chemother.">
        <title>A small Acinetobacter plasmid carrying the tet39 tetracycline resistance determinant.</title>
        <authorList>
            <person name="Hamidian M."/>
            <person name="Holt K.E."/>
            <person name="Pickard D."/>
            <person name="Hall R.M."/>
        </authorList>
    </citation>
    <scope>NUCLEOTIDE SEQUENCE</scope>
    <source>
        <strain evidence="8">RCH52</strain>
        <plasmid evidence="8">pRCH52-1</plasmid>
    </source>
</reference>
<dbReference type="EMBL" id="KT346360">
    <property type="protein sequence ID" value="ALC76582.1"/>
    <property type="molecule type" value="Genomic_DNA"/>
</dbReference>
<dbReference type="PRINTS" id="PR00455">
    <property type="entry name" value="HTHTETR"/>
</dbReference>
<dbReference type="Gene3D" id="1.10.10.60">
    <property type="entry name" value="Homeodomain-like"/>
    <property type="match status" value="1"/>
</dbReference>
<evidence type="ECO:0000313" key="8">
    <source>
        <dbReference type="EMBL" id="ALC76582.1"/>
    </source>
</evidence>
<dbReference type="GO" id="GO:0046677">
    <property type="term" value="P:response to antibiotic"/>
    <property type="evidence" value="ECO:0007669"/>
    <property type="project" value="InterPro"/>
</dbReference>
<keyword evidence="2" id="KW-0678">Repressor</keyword>
<dbReference type="AlphaFoldDB" id="A0A0M3R7J7"/>
<evidence type="ECO:0000256" key="1">
    <source>
        <dbReference type="ARBA" id="ARBA00002856"/>
    </source>
</evidence>
<evidence type="ECO:0000256" key="5">
    <source>
        <dbReference type="ARBA" id="ARBA00023163"/>
    </source>
</evidence>
<evidence type="ECO:0000256" key="6">
    <source>
        <dbReference type="PROSITE-ProRule" id="PRU00335"/>
    </source>
</evidence>
<comment type="function">
    <text evidence="1">TetR is the repressor of the tetracycline resistance element; its N-terminal region forms a helix-turn-helix structure and binds DNA. Binding of tetracycline to TetR reduces the repressor affinity for the tetracycline resistance gene (tetA) promoter operator sites.</text>
</comment>
<sequence length="239" mass="27085">MISSQMPSLAMIELIFSHTLPISDRFMSKKDIAPQRLTREIVLRTALDMLNEEGIDSITTRKLAQRLGIKSPTLYWHFKNKSLLMEAMAETIINEHHLVSLPIDGMTWQDWLLANSVSFRRALLAYRDGARLHARTSPSQGHFNTIEAQVALLSHAGFSPVEAVALLMTLGRFIVGWVLEEQQEEIRSDPPFEADPTIYPLMLQGVNTLQNMNADDIFENGIRMVIIGAERQLDIKMQT</sequence>
<dbReference type="InterPro" id="IPR003012">
    <property type="entry name" value="Tet_transcr_reg_TetR"/>
</dbReference>
<geneLocation type="plasmid" evidence="8">
    <name>pRCH52-1</name>
</geneLocation>
<name>A0A0M3R7J7_ACIBA</name>
<dbReference type="PANTHER" id="PTHR30055">
    <property type="entry name" value="HTH-TYPE TRANSCRIPTIONAL REGULATOR RUTR"/>
    <property type="match status" value="1"/>
</dbReference>
<dbReference type="GO" id="GO:0045892">
    <property type="term" value="P:negative regulation of DNA-templated transcription"/>
    <property type="evidence" value="ECO:0007669"/>
    <property type="project" value="InterPro"/>
</dbReference>
<feature type="DNA-binding region" description="H-T-H motif" evidence="6">
    <location>
        <begin position="59"/>
        <end position="78"/>
    </location>
</feature>
<dbReference type="PRINTS" id="PR00400">
    <property type="entry name" value="TETREPRESSOR"/>
</dbReference>
<organism evidence="8">
    <name type="scientific">Acinetobacter baumannii</name>
    <dbReference type="NCBI Taxonomy" id="470"/>
    <lineage>
        <taxon>Bacteria</taxon>
        <taxon>Pseudomonadati</taxon>
        <taxon>Pseudomonadota</taxon>
        <taxon>Gammaproteobacteria</taxon>
        <taxon>Moraxellales</taxon>
        <taxon>Moraxellaceae</taxon>
        <taxon>Acinetobacter</taxon>
        <taxon>Acinetobacter calcoaceticus/baumannii complex</taxon>
    </lineage>
</organism>
<protein>
    <submittedName>
        <fullName evidence="8">TetR</fullName>
    </submittedName>
</protein>
<dbReference type="InterPro" id="IPR001647">
    <property type="entry name" value="HTH_TetR"/>
</dbReference>
<proteinExistence type="predicted"/>